<accession>A0A2P5CNW9</accession>
<reference evidence="2" key="1">
    <citation type="submission" date="2016-06" db="EMBL/GenBank/DDBJ databases">
        <title>Parallel loss of symbiosis genes in relatives of nitrogen-fixing non-legume Parasponia.</title>
        <authorList>
            <person name="Van Velzen R."/>
            <person name="Holmer R."/>
            <person name="Bu F."/>
            <person name="Rutten L."/>
            <person name="Van Zeijl A."/>
            <person name="Liu W."/>
            <person name="Santuari L."/>
            <person name="Cao Q."/>
            <person name="Sharma T."/>
            <person name="Shen D."/>
            <person name="Roswanjaya Y."/>
            <person name="Wardhani T."/>
            <person name="Kalhor M.S."/>
            <person name="Jansen J."/>
            <person name="Van den Hoogen J."/>
            <person name="Gungor B."/>
            <person name="Hartog M."/>
            <person name="Hontelez J."/>
            <person name="Verver J."/>
            <person name="Yang W.-C."/>
            <person name="Schijlen E."/>
            <person name="Repin R."/>
            <person name="Schilthuizen M."/>
            <person name="Schranz E."/>
            <person name="Heidstra R."/>
            <person name="Miyata K."/>
            <person name="Fedorova E."/>
            <person name="Kohlen W."/>
            <person name="Bisseling T."/>
            <person name="Smit S."/>
            <person name="Geurts R."/>
        </authorList>
    </citation>
    <scope>NUCLEOTIDE SEQUENCE [LARGE SCALE GENOMIC DNA]</scope>
    <source>
        <strain evidence="2">cv. WU1-14</strain>
    </source>
</reference>
<dbReference type="Proteomes" id="UP000237105">
    <property type="component" value="Unassembled WGS sequence"/>
</dbReference>
<gene>
    <name evidence="1" type="ORF">PanWU01x14_136180</name>
</gene>
<evidence type="ECO:0000313" key="1">
    <source>
        <dbReference type="EMBL" id="PON62706.1"/>
    </source>
</evidence>
<dbReference type="AlphaFoldDB" id="A0A2P5CNW9"/>
<sequence>MTLLRSLETHYYYLPLWLNSVLVAFSCFPSPTHPHECLCSFQVSSKLTQLSDIVMLSVYHQCKEQGKPCLRKICLNNQILICKLISTYIEENKTNFAHYQTQYIVYPRRWILFQDNSC</sequence>
<name>A0A2P5CNW9_PARAD</name>
<keyword evidence="2" id="KW-1185">Reference proteome</keyword>
<comment type="caution">
    <text evidence="1">The sequence shown here is derived from an EMBL/GenBank/DDBJ whole genome shotgun (WGS) entry which is preliminary data.</text>
</comment>
<protein>
    <submittedName>
        <fullName evidence="1">Uncharacterized protein</fullName>
    </submittedName>
</protein>
<dbReference type="EMBL" id="JXTB01000110">
    <property type="protein sequence ID" value="PON62706.1"/>
    <property type="molecule type" value="Genomic_DNA"/>
</dbReference>
<dbReference type="PROSITE" id="PS51257">
    <property type="entry name" value="PROKAR_LIPOPROTEIN"/>
    <property type="match status" value="1"/>
</dbReference>
<evidence type="ECO:0000313" key="2">
    <source>
        <dbReference type="Proteomes" id="UP000237105"/>
    </source>
</evidence>
<proteinExistence type="predicted"/>
<organism evidence="1 2">
    <name type="scientific">Parasponia andersonii</name>
    <name type="common">Sponia andersonii</name>
    <dbReference type="NCBI Taxonomy" id="3476"/>
    <lineage>
        <taxon>Eukaryota</taxon>
        <taxon>Viridiplantae</taxon>
        <taxon>Streptophyta</taxon>
        <taxon>Embryophyta</taxon>
        <taxon>Tracheophyta</taxon>
        <taxon>Spermatophyta</taxon>
        <taxon>Magnoliopsida</taxon>
        <taxon>eudicotyledons</taxon>
        <taxon>Gunneridae</taxon>
        <taxon>Pentapetalae</taxon>
        <taxon>rosids</taxon>
        <taxon>fabids</taxon>
        <taxon>Rosales</taxon>
        <taxon>Cannabaceae</taxon>
        <taxon>Parasponia</taxon>
    </lineage>
</organism>